<accession>A0A1H1QFW9</accession>
<dbReference type="GO" id="GO:0030288">
    <property type="term" value="C:outer membrane-bounded periplasmic space"/>
    <property type="evidence" value="ECO:0007669"/>
    <property type="project" value="TreeGrafter"/>
</dbReference>
<evidence type="ECO:0000256" key="5">
    <source>
        <dbReference type="ARBA" id="ARBA00022764"/>
    </source>
</evidence>
<dbReference type="PANTHER" id="PTHR30006:SF3">
    <property type="entry name" value="THIAMINE-BINDING PERIPLASMIC PROTEIN"/>
    <property type="match status" value="1"/>
</dbReference>
<name>A0A1H1QFW9_9GAMM</name>
<dbReference type="Pfam" id="PF13416">
    <property type="entry name" value="SBP_bac_8"/>
    <property type="match status" value="1"/>
</dbReference>
<dbReference type="Proteomes" id="UP000243426">
    <property type="component" value="Chromosome I"/>
</dbReference>
<evidence type="ECO:0000256" key="6">
    <source>
        <dbReference type="SAM" id="SignalP"/>
    </source>
</evidence>
<comment type="subcellular location">
    <subcellularLocation>
        <location evidence="1">Periplasm</location>
    </subcellularLocation>
</comment>
<feature type="signal peptide" evidence="6">
    <location>
        <begin position="1"/>
        <end position="20"/>
    </location>
</feature>
<dbReference type="AlphaFoldDB" id="A0A1H1QFW9"/>
<keyword evidence="4 6" id="KW-0732">Signal</keyword>
<protein>
    <submittedName>
        <fullName evidence="7">Putative spermidine/putrescine transport system substrate-binding protein</fullName>
    </submittedName>
</protein>
<dbReference type="Gene3D" id="3.40.190.10">
    <property type="entry name" value="Periplasmic binding protein-like II"/>
    <property type="match status" value="2"/>
</dbReference>
<dbReference type="EMBL" id="LT629748">
    <property type="protein sequence ID" value="SDS22398.1"/>
    <property type="molecule type" value="Genomic_DNA"/>
</dbReference>
<reference evidence="8" key="1">
    <citation type="submission" date="2016-10" db="EMBL/GenBank/DDBJ databases">
        <authorList>
            <person name="Varghese N."/>
            <person name="Submissions S."/>
        </authorList>
    </citation>
    <scope>NUCLEOTIDE SEQUENCE [LARGE SCALE GENOMIC DNA]</scope>
    <source>
        <strain evidence="8">2SM5</strain>
    </source>
</reference>
<feature type="chain" id="PRO_5009257670" evidence="6">
    <location>
        <begin position="21"/>
        <end position="354"/>
    </location>
</feature>
<proteinExistence type="inferred from homology"/>
<dbReference type="RefSeq" id="WP_090272714.1">
    <property type="nucleotide sequence ID" value="NZ_LT629748.1"/>
</dbReference>
<dbReference type="PANTHER" id="PTHR30006">
    <property type="entry name" value="THIAMINE-BINDING PERIPLASMIC PROTEIN-RELATED"/>
    <property type="match status" value="1"/>
</dbReference>
<keyword evidence="5" id="KW-0574">Periplasm</keyword>
<evidence type="ECO:0000256" key="1">
    <source>
        <dbReference type="ARBA" id="ARBA00004418"/>
    </source>
</evidence>
<dbReference type="GO" id="GO:0030975">
    <property type="term" value="F:thiamine binding"/>
    <property type="evidence" value="ECO:0007669"/>
    <property type="project" value="TreeGrafter"/>
</dbReference>
<dbReference type="STRING" id="797277.SAMN05216198_1473"/>
<comment type="similarity">
    <text evidence="2">Belongs to the bacterial solute-binding protein 1 family.</text>
</comment>
<evidence type="ECO:0000256" key="3">
    <source>
        <dbReference type="ARBA" id="ARBA00022448"/>
    </source>
</evidence>
<sequence length="354" mass="39238">MNKIMLVVVGGLFGALSVNAVADDSLTLALWGGAYANAQKESMLKPYTKEHDVKFLIDDYSGGLAEIRAQVESGSQRWDIVDMMGDEVMRACDEGLLETIDKSILQAGDDGTAALDDFLPHTLSDCGIGTVTWSTVVAYNKQAFPNGEPSSLADFFDTERFPGKRGLFNKPQNNLEWALIADGVPADQVYDVLSTEEGMARAFKKLDTIKSDIVWMTTGAQAPQLLASGEIVFTSAYNGRIQDAIDVEEQPFKIIWDRQFVEVNMFAIPRGVKNKERAEEFIRFASSTTPLANLPNWFANGPTRKSSLKQIEPEISSTLPTNTQNMATALNLDHNWWADHADELNERFNVWLNN</sequence>
<dbReference type="InterPro" id="IPR006059">
    <property type="entry name" value="SBP"/>
</dbReference>
<keyword evidence="8" id="KW-1185">Reference proteome</keyword>
<keyword evidence="3" id="KW-0813">Transport</keyword>
<dbReference type="OrthoDB" id="9815444at2"/>
<evidence type="ECO:0000313" key="8">
    <source>
        <dbReference type="Proteomes" id="UP000243426"/>
    </source>
</evidence>
<organism evidence="7 8">
    <name type="scientific">Halopseudomonas litoralis</name>
    <dbReference type="NCBI Taxonomy" id="797277"/>
    <lineage>
        <taxon>Bacteria</taxon>
        <taxon>Pseudomonadati</taxon>
        <taxon>Pseudomonadota</taxon>
        <taxon>Gammaproteobacteria</taxon>
        <taxon>Pseudomonadales</taxon>
        <taxon>Pseudomonadaceae</taxon>
        <taxon>Halopseudomonas</taxon>
    </lineage>
</organism>
<dbReference type="CDD" id="cd13589">
    <property type="entry name" value="PBP2_polyamine_RpCGA009"/>
    <property type="match status" value="1"/>
</dbReference>
<evidence type="ECO:0000313" key="7">
    <source>
        <dbReference type="EMBL" id="SDS22398.1"/>
    </source>
</evidence>
<dbReference type="GO" id="GO:0015888">
    <property type="term" value="P:thiamine transport"/>
    <property type="evidence" value="ECO:0007669"/>
    <property type="project" value="TreeGrafter"/>
</dbReference>
<evidence type="ECO:0000256" key="4">
    <source>
        <dbReference type="ARBA" id="ARBA00022729"/>
    </source>
</evidence>
<dbReference type="GO" id="GO:0030976">
    <property type="term" value="F:thiamine pyrophosphate binding"/>
    <property type="evidence" value="ECO:0007669"/>
    <property type="project" value="TreeGrafter"/>
</dbReference>
<dbReference type="SUPFAM" id="SSF53850">
    <property type="entry name" value="Periplasmic binding protein-like II"/>
    <property type="match status" value="1"/>
</dbReference>
<gene>
    <name evidence="7" type="ORF">SAMN05216198_1473</name>
</gene>
<evidence type="ECO:0000256" key="2">
    <source>
        <dbReference type="ARBA" id="ARBA00008520"/>
    </source>
</evidence>